<feature type="compositionally biased region" description="Low complexity" evidence="1">
    <location>
        <begin position="100"/>
        <end position="109"/>
    </location>
</feature>
<evidence type="ECO:0000256" key="1">
    <source>
        <dbReference type="SAM" id="MobiDB-lite"/>
    </source>
</evidence>
<dbReference type="GO" id="GO:0005634">
    <property type="term" value="C:nucleus"/>
    <property type="evidence" value="ECO:0007669"/>
    <property type="project" value="UniProtKB-ARBA"/>
</dbReference>
<sequence length="148" mass="17533">MKFINIKGVIIYRQFAQRSRVRKLQYIAELERNVQALQAEGSEVSAELEFLNQQNLILSMENKALKQRLENLAQEQLIKYLEHEVLERERGRLRALYQQLHQQPQPQQHKPSYSHRRSTSRDLDQQFANLTLKQKEAERDAVSGQLHI</sequence>
<dbReference type="AlphaFoldDB" id="M1CBU6"/>
<feature type="domain" description="BZIP" evidence="2">
    <location>
        <begin position="7"/>
        <end position="64"/>
    </location>
</feature>
<dbReference type="InterPro" id="IPR044797">
    <property type="entry name" value="At4g06598-like"/>
</dbReference>
<dbReference type="GO" id="GO:0003700">
    <property type="term" value="F:DNA-binding transcription factor activity"/>
    <property type="evidence" value="ECO:0007669"/>
    <property type="project" value="InterPro"/>
</dbReference>
<dbReference type="ExpressionAtlas" id="M1CBU6">
    <property type="expression patterns" value="baseline"/>
</dbReference>
<dbReference type="Proteomes" id="UP000011115">
    <property type="component" value="Unassembled WGS sequence"/>
</dbReference>
<dbReference type="Gene3D" id="1.20.5.170">
    <property type="match status" value="1"/>
</dbReference>
<dbReference type="SMART" id="SM00338">
    <property type="entry name" value="BRLZ"/>
    <property type="match status" value="1"/>
</dbReference>
<evidence type="ECO:0000313" key="4">
    <source>
        <dbReference type="Proteomes" id="UP000011115"/>
    </source>
</evidence>
<name>M1CBU6_SOLTU</name>
<dbReference type="PANTHER" id="PTHR46835">
    <property type="entry name" value="BASIC-LEUCINE ZIPPER (BZIP) TRANSCRIPTION FACTOR FAMILY PROTEIN-RELATED"/>
    <property type="match status" value="1"/>
</dbReference>
<reference evidence="4" key="1">
    <citation type="journal article" date="2011" name="Nature">
        <title>Genome sequence and analysis of the tuber crop potato.</title>
        <authorList>
            <consortium name="The Potato Genome Sequencing Consortium"/>
        </authorList>
    </citation>
    <scope>NUCLEOTIDE SEQUENCE [LARGE SCALE GENOMIC DNA]</scope>
    <source>
        <strain evidence="4">cv. DM1-3 516 R44</strain>
    </source>
</reference>
<organism evidence="3 4">
    <name type="scientific">Solanum tuberosum</name>
    <name type="common">Potato</name>
    <dbReference type="NCBI Taxonomy" id="4113"/>
    <lineage>
        <taxon>Eukaryota</taxon>
        <taxon>Viridiplantae</taxon>
        <taxon>Streptophyta</taxon>
        <taxon>Embryophyta</taxon>
        <taxon>Tracheophyta</taxon>
        <taxon>Spermatophyta</taxon>
        <taxon>Magnoliopsida</taxon>
        <taxon>eudicotyledons</taxon>
        <taxon>Gunneridae</taxon>
        <taxon>Pentapetalae</taxon>
        <taxon>asterids</taxon>
        <taxon>lamiids</taxon>
        <taxon>Solanales</taxon>
        <taxon>Solanaceae</taxon>
        <taxon>Solanoideae</taxon>
        <taxon>Solaneae</taxon>
        <taxon>Solanum</taxon>
    </lineage>
</organism>
<dbReference type="CDD" id="cd14703">
    <property type="entry name" value="bZIP_plant_RF2"/>
    <property type="match status" value="1"/>
</dbReference>
<dbReference type="InterPro" id="IPR046347">
    <property type="entry name" value="bZIP_sf"/>
</dbReference>
<dbReference type="SUPFAM" id="SSF57959">
    <property type="entry name" value="Leucine zipper domain"/>
    <property type="match status" value="1"/>
</dbReference>
<evidence type="ECO:0000313" key="3">
    <source>
        <dbReference type="EnsemblPlants" id="PGSC0003DMT400064170"/>
    </source>
</evidence>
<gene>
    <name evidence="3" type="primary">LOC102599163</name>
</gene>
<dbReference type="SMR" id="M1CBU6"/>
<reference evidence="3" key="2">
    <citation type="submission" date="2015-06" db="UniProtKB">
        <authorList>
            <consortium name="EnsemblPlants"/>
        </authorList>
    </citation>
    <scope>IDENTIFICATION</scope>
    <source>
        <strain evidence="3">DM1-3 516 R44</strain>
    </source>
</reference>
<evidence type="ECO:0000259" key="2">
    <source>
        <dbReference type="SMART" id="SM00338"/>
    </source>
</evidence>
<keyword evidence="4" id="KW-1185">Reference proteome</keyword>
<feature type="region of interest" description="Disordered" evidence="1">
    <location>
        <begin position="100"/>
        <end position="121"/>
    </location>
</feature>
<dbReference type="EnsemblPlants" id="PGSC0003DMT400064170">
    <property type="protein sequence ID" value="PGSC0003DMT400064170"/>
    <property type="gene ID" value="PGSC0003DMG401024930"/>
</dbReference>
<proteinExistence type="predicted"/>
<dbReference type="Gramene" id="PGSC0003DMT400064170">
    <property type="protein sequence ID" value="PGSC0003DMT400064170"/>
    <property type="gene ID" value="PGSC0003DMG401024930"/>
</dbReference>
<dbReference type="HOGENOM" id="CLU_130617_0_0_1"/>
<accession>M1CBU6</accession>
<protein>
    <submittedName>
        <fullName evidence="3">Transcription factor RF2a</fullName>
    </submittedName>
</protein>
<dbReference type="PANTHER" id="PTHR46835:SF9">
    <property type="entry name" value="BZIP DOMAIN-CONTAINING PROTEIN"/>
    <property type="match status" value="1"/>
</dbReference>
<dbReference type="InterPro" id="IPR044759">
    <property type="entry name" value="bZIP_RF2"/>
</dbReference>
<dbReference type="InterPro" id="IPR004827">
    <property type="entry name" value="bZIP"/>
</dbReference>